<dbReference type="Proteomes" id="UP000001360">
    <property type="component" value="Chromosome"/>
</dbReference>
<dbReference type="EMBL" id="CP001095">
    <property type="protein sequence ID" value="ACJ52365.1"/>
    <property type="molecule type" value="Genomic_DNA"/>
</dbReference>
<feature type="compositionally biased region" description="Basic residues" evidence="1">
    <location>
        <begin position="57"/>
        <end position="67"/>
    </location>
</feature>
<evidence type="ECO:0000313" key="3">
    <source>
        <dbReference type="Proteomes" id="UP000001360"/>
    </source>
</evidence>
<sequence>MDAAHGLSVAADRHGTRPPQETPHTRPCRTRRRRPVDARGTQARRTREDQPMAGRAARPRLGRRRCRTPTGAGRIPRTMNDETIRSYLTARDVPAGTDPLPGCVAWADADPHNTRTVGLSVHTMTDPPVPFNAFDGLFAADDPDGEHGFEPRYEPTARPMAGVPVFATPAATAMDERNTEVAVDTCGQQQGRSRRPPWDPANE</sequence>
<evidence type="ECO:0000256" key="1">
    <source>
        <dbReference type="SAM" id="MobiDB-lite"/>
    </source>
</evidence>
<dbReference type="KEGG" id="bln:Blon_1277"/>
<gene>
    <name evidence="2" type="ordered locus">Blon_1277</name>
</gene>
<feature type="region of interest" description="Disordered" evidence="1">
    <location>
        <begin position="1"/>
        <end position="77"/>
    </location>
</feature>
<name>B7GRD5_BIFLS</name>
<dbReference type="AlphaFoldDB" id="B7GRD5"/>
<evidence type="ECO:0000313" key="2">
    <source>
        <dbReference type="EMBL" id="ACJ52365.1"/>
    </source>
</evidence>
<reference evidence="2 3" key="1">
    <citation type="journal article" date="2008" name="Proc. Natl. Acad. Sci. U.S.A.">
        <title>The genome sequence of Bifidobacterium longum subsp. infantis reveals adaptations for milk utilization within the infant microbiome.</title>
        <authorList>
            <person name="Sela D.A."/>
            <person name="Chapman J."/>
            <person name="Adeuya A."/>
            <person name="Kim J.H."/>
            <person name="Chen F."/>
            <person name="Whitehead T.R."/>
            <person name="Lapidus A."/>
            <person name="Rokhsar D.S."/>
            <person name="Lebrilla C.B."/>
            <person name="German J.B."/>
            <person name="Price N.P."/>
            <person name="Richardson P.M."/>
            <person name="Mills D.A."/>
        </authorList>
    </citation>
    <scope>NUCLEOTIDE SEQUENCE [LARGE SCALE GENOMIC DNA]</scope>
    <source>
        <strain evidence="3">ATCC 15697 / DSM 20088 / JCM 1222 / NCTC 11817 / S12 [JGI]</strain>
    </source>
</reference>
<feature type="region of interest" description="Disordered" evidence="1">
    <location>
        <begin position="179"/>
        <end position="203"/>
    </location>
</feature>
<protein>
    <submittedName>
        <fullName evidence="2">Uncharacterized protein</fullName>
    </submittedName>
</protein>
<organism evidence="2 3">
    <name type="scientific">Bifidobacterium longum subsp. infantis (strain ATCC 15697 / DSM 20088 / JCM 1222 / NCTC 11817 / S12)</name>
    <dbReference type="NCBI Taxonomy" id="391904"/>
    <lineage>
        <taxon>Bacteria</taxon>
        <taxon>Bacillati</taxon>
        <taxon>Actinomycetota</taxon>
        <taxon>Actinomycetes</taxon>
        <taxon>Bifidobacteriales</taxon>
        <taxon>Bifidobacteriaceae</taxon>
        <taxon>Bifidobacterium</taxon>
    </lineage>
</organism>
<accession>B7GRD5</accession>
<proteinExistence type="predicted"/>